<feature type="transmembrane region" description="Helical" evidence="1">
    <location>
        <begin position="12"/>
        <end position="36"/>
    </location>
</feature>
<keyword evidence="1" id="KW-1133">Transmembrane helix</keyword>
<dbReference type="EMBL" id="LCFA01000007">
    <property type="protein sequence ID" value="KKS82671.1"/>
    <property type="molecule type" value="Genomic_DNA"/>
</dbReference>
<evidence type="ECO:0008006" key="4">
    <source>
        <dbReference type="Google" id="ProtNLM"/>
    </source>
</evidence>
<comment type="caution">
    <text evidence="2">The sequence shown here is derived from an EMBL/GenBank/DDBJ whole genome shotgun (WGS) entry which is preliminary data.</text>
</comment>
<gene>
    <name evidence="2" type="ORF">UV58_C0007G0022</name>
</gene>
<sequence>MKKTFLSKNQKGQAILMVVLILGATMLGVTTIAGYISLQKIKTVTGITQSAEAIYAADYGVECYFYKLTKDPDIFCENIGPLANGATAQVATTTDGVYQVIKSVGKSGDISRAFGVFFEQ</sequence>
<dbReference type="Proteomes" id="UP000034810">
    <property type="component" value="Unassembled WGS sequence"/>
</dbReference>
<name>A0A0G1EI27_9BACT</name>
<proteinExistence type="predicted"/>
<evidence type="ECO:0000313" key="3">
    <source>
        <dbReference type="Proteomes" id="UP000034810"/>
    </source>
</evidence>
<evidence type="ECO:0000256" key="1">
    <source>
        <dbReference type="SAM" id="Phobius"/>
    </source>
</evidence>
<protein>
    <recommendedName>
        <fullName evidence="4">Type 4 fimbrial biogenesis protein PilX N-terminal domain-containing protein</fullName>
    </recommendedName>
</protein>
<keyword evidence="1" id="KW-0812">Transmembrane</keyword>
<organism evidence="2 3">
    <name type="scientific">Candidatus Wolfebacteria bacterium GW2011_GWC1_43_10</name>
    <dbReference type="NCBI Taxonomy" id="1619011"/>
    <lineage>
        <taxon>Bacteria</taxon>
        <taxon>Candidatus Wolfeibacteriota</taxon>
    </lineage>
</organism>
<keyword evidence="1" id="KW-0472">Membrane</keyword>
<dbReference type="AlphaFoldDB" id="A0A0G1EI27"/>
<accession>A0A0G1EI27</accession>
<evidence type="ECO:0000313" key="2">
    <source>
        <dbReference type="EMBL" id="KKS82671.1"/>
    </source>
</evidence>
<reference evidence="2 3" key="1">
    <citation type="journal article" date="2015" name="Nature">
        <title>rRNA introns, odd ribosomes, and small enigmatic genomes across a large radiation of phyla.</title>
        <authorList>
            <person name="Brown C.T."/>
            <person name="Hug L.A."/>
            <person name="Thomas B.C."/>
            <person name="Sharon I."/>
            <person name="Castelle C.J."/>
            <person name="Singh A."/>
            <person name="Wilkins M.J."/>
            <person name="Williams K.H."/>
            <person name="Banfield J.F."/>
        </authorList>
    </citation>
    <scope>NUCLEOTIDE SEQUENCE [LARGE SCALE GENOMIC DNA]</scope>
</reference>